<gene>
    <name evidence="1" type="ORF">BT96DRAFT_93027</name>
</gene>
<proteinExistence type="predicted"/>
<dbReference type="OrthoDB" id="2835096at2759"/>
<sequence>MLVNTVRGQQPRSLKNLISQARLEPFAYSPEEIEELRQACNEKSLTRYPLSSAGTHKPKSLPRNWSISFGVRHSDPILGRQYKRILKGFSSPIRKLPTELLLIIFHDVCQWNLLHCVDSPADLSFLPVLSLGSTCIQWRTLATLTPSLWSCIQVKIAFKKSPKNVKAFTNFKLLLRLFLGRSKEWPLMIDLIVPGEDHKIAAPAIKLLLQHCRRWEYFRYEGDLRISAHIALGFHFDTLREICMKTENYNTQRLEPFARAPNLATLVMPGATFDFTPPPFFQGIDVCTGTSFLCIVKVCPTLANVTKCKCSWSDPSNLLRHARTTVDDLHSLRIRLHETEEKDCLLMDHILAMFSFPALTELEIMTVLPGQGSSRIWPLKLFHSFLETSSRWITKFVLRGVRISTSELAFALRSLPSLMHLHISDKSLALDRSPITRSLICLLYWSPERDHMHVVPRLRSLCLEFYGDFFDDTAFGIVVQSRRVAYADQVEGLRVECLQAVVLRFFARKVDKGVYEHLRSLQRRGMMLMVSEMGQAP</sequence>
<organism evidence="1 2">
    <name type="scientific">Gymnopus androsaceus JB14</name>
    <dbReference type="NCBI Taxonomy" id="1447944"/>
    <lineage>
        <taxon>Eukaryota</taxon>
        <taxon>Fungi</taxon>
        <taxon>Dikarya</taxon>
        <taxon>Basidiomycota</taxon>
        <taxon>Agaricomycotina</taxon>
        <taxon>Agaricomycetes</taxon>
        <taxon>Agaricomycetidae</taxon>
        <taxon>Agaricales</taxon>
        <taxon>Marasmiineae</taxon>
        <taxon>Omphalotaceae</taxon>
        <taxon>Gymnopus</taxon>
    </lineage>
</organism>
<dbReference type="EMBL" id="ML769506">
    <property type="protein sequence ID" value="KAE9396909.1"/>
    <property type="molecule type" value="Genomic_DNA"/>
</dbReference>
<keyword evidence="2" id="KW-1185">Reference proteome</keyword>
<accession>A0A6A4HER1</accession>
<reference evidence="1" key="1">
    <citation type="journal article" date="2019" name="Environ. Microbiol.">
        <title>Fungal ecological strategies reflected in gene transcription - a case study of two litter decomposers.</title>
        <authorList>
            <person name="Barbi F."/>
            <person name="Kohler A."/>
            <person name="Barry K."/>
            <person name="Baskaran P."/>
            <person name="Daum C."/>
            <person name="Fauchery L."/>
            <person name="Ihrmark K."/>
            <person name="Kuo A."/>
            <person name="LaButti K."/>
            <person name="Lipzen A."/>
            <person name="Morin E."/>
            <person name="Grigoriev I.V."/>
            <person name="Henrissat B."/>
            <person name="Lindahl B."/>
            <person name="Martin F."/>
        </authorList>
    </citation>
    <scope>NUCLEOTIDE SEQUENCE</scope>
    <source>
        <strain evidence="1">JB14</strain>
    </source>
</reference>
<protein>
    <recommendedName>
        <fullName evidence="3">F-box domain-containing protein</fullName>
    </recommendedName>
</protein>
<dbReference type="Proteomes" id="UP000799118">
    <property type="component" value="Unassembled WGS sequence"/>
</dbReference>
<evidence type="ECO:0000313" key="1">
    <source>
        <dbReference type="EMBL" id="KAE9396909.1"/>
    </source>
</evidence>
<dbReference type="AlphaFoldDB" id="A0A6A4HER1"/>
<evidence type="ECO:0000313" key="2">
    <source>
        <dbReference type="Proteomes" id="UP000799118"/>
    </source>
</evidence>
<evidence type="ECO:0008006" key="3">
    <source>
        <dbReference type="Google" id="ProtNLM"/>
    </source>
</evidence>
<name>A0A6A4HER1_9AGAR</name>